<gene>
    <name evidence="1" type="ORF">SAE01_17470</name>
</gene>
<dbReference type="EMBL" id="BJYT01000005">
    <property type="protein sequence ID" value="GEO09251.1"/>
    <property type="molecule type" value="Genomic_DNA"/>
</dbReference>
<sequence>MAYGLQAQQAKGQLDIQLNKNILPPGDSLMVKVDYKDAGGQILNQSLATLELIVENEEGMRTRLRWPVINGQASGTLFLPDSLPRGKYTLFAGLQQRFFEVRGEIKDAKNIGSVQAMILTKTGEWNEQEVSVAPDGTFAIRNWLFEDNAIMAFSRTKNNSEPLNIRISTQLDSSYAPLAVAGRSFYIGNPPSAVRQTLNQPIETSQQAFADRGSVLPAVLVRTTTKSAAQQFNEKYVSGMFRSGDERMLSIMTDPSALSAPNIFTYLQGRVAGLQITQAGFNGGVARWRGSRVTFFLDEVRVSAQQIANIPMTDIAIVKAYPPPFFGAPGGGGAIAIYTRRGGEADYLPPNRQVFRVRGYTPAAAALDMSRLSL</sequence>
<proteinExistence type="predicted"/>
<evidence type="ECO:0008006" key="3">
    <source>
        <dbReference type="Google" id="ProtNLM"/>
    </source>
</evidence>
<dbReference type="SUPFAM" id="SSF56935">
    <property type="entry name" value="Porins"/>
    <property type="match status" value="1"/>
</dbReference>
<reference evidence="1 2" key="1">
    <citation type="submission" date="2019-07" db="EMBL/GenBank/DDBJ databases">
        <title>Whole genome shotgun sequence of Segetibacter aerophilus NBRC 106135.</title>
        <authorList>
            <person name="Hosoyama A."/>
            <person name="Uohara A."/>
            <person name="Ohji S."/>
            <person name="Ichikawa N."/>
        </authorList>
    </citation>
    <scope>NUCLEOTIDE SEQUENCE [LARGE SCALE GENOMIC DNA]</scope>
    <source>
        <strain evidence="1 2">NBRC 106135</strain>
    </source>
</reference>
<name>A0A512BBA7_9BACT</name>
<accession>A0A512BBA7</accession>
<organism evidence="1 2">
    <name type="scientific">Segetibacter aerophilus</name>
    <dbReference type="NCBI Taxonomy" id="670293"/>
    <lineage>
        <taxon>Bacteria</taxon>
        <taxon>Pseudomonadati</taxon>
        <taxon>Bacteroidota</taxon>
        <taxon>Chitinophagia</taxon>
        <taxon>Chitinophagales</taxon>
        <taxon>Chitinophagaceae</taxon>
        <taxon>Segetibacter</taxon>
    </lineage>
</organism>
<dbReference type="Proteomes" id="UP000321513">
    <property type="component" value="Unassembled WGS sequence"/>
</dbReference>
<comment type="caution">
    <text evidence="1">The sequence shown here is derived from an EMBL/GenBank/DDBJ whole genome shotgun (WGS) entry which is preliminary data.</text>
</comment>
<evidence type="ECO:0000313" key="2">
    <source>
        <dbReference type="Proteomes" id="UP000321513"/>
    </source>
</evidence>
<dbReference type="AlphaFoldDB" id="A0A512BBA7"/>
<evidence type="ECO:0000313" key="1">
    <source>
        <dbReference type="EMBL" id="GEO09251.1"/>
    </source>
</evidence>
<protein>
    <recommendedName>
        <fullName evidence="3">TonB-dependent receptor plug domain-containing protein</fullName>
    </recommendedName>
</protein>
<keyword evidence="2" id="KW-1185">Reference proteome</keyword>